<dbReference type="SUPFAM" id="SSF55821">
    <property type="entry name" value="YrdC/RibB"/>
    <property type="match status" value="1"/>
</dbReference>
<dbReference type="Proteomes" id="UP000034793">
    <property type="component" value="Unassembled WGS sequence"/>
</dbReference>
<name>A0A0G0PJV0_9BACT</name>
<accession>A0A0G0PJV0</accession>
<dbReference type="InterPro" id="IPR017945">
    <property type="entry name" value="DHBP_synth_RibB-like_a/b_dom"/>
</dbReference>
<dbReference type="PROSITE" id="PS51163">
    <property type="entry name" value="YRDC"/>
    <property type="match status" value="1"/>
</dbReference>
<evidence type="ECO:0000313" key="2">
    <source>
        <dbReference type="EMBL" id="KKR28168.1"/>
    </source>
</evidence>
<gene>
    <name evidence="2" type="ORF">UT61_C0056G0004</name>
</gene>
<comment type="caution">
    <text evidence="2">The sequence shown here is derived from an EMBL/GenBank/DDBJ whole genome shotgun (WGS) entry which is preliminary data.</text>
</comment>
<sequence>MSTELESIAHEFGISLPFELGLKKKEREDIMRIGSLDNPNDIKEAVTRIKSGQTIAFQVRNVFGLIVDGKNGEAVKNMQGLKGMKPDKSRPFSGMLPGRKFATLIDSNSVHPNIKPLLDEPKRYSLILGMLCHVRAPIRINIVNNIPDSMISFTGVTAYMHNLDPHGHLIENLVTELEAAGVEYPCITTANTTKVEREISNIKDAIKFCSLQRNKGKIPILLQDRTVTRPEALGSFPILDITYRSDGSLNLIRHGHVPTLVLEKVLRIKIDQTTAKKAVYAQPEFEDFHMMEGSPEELRLKAIAYLGSVK</sequence>
<proteinExistence type="predicted"/>
<dbReference type="GO" id="GO:0003725">
    <property type="term" value="F:double-stranded RNA binding"/>
    <property type="evidence" value="ECO:0007669"/>
    <property type="project" value="InterPro"/>
</dbReference>
<dbReference type="EMBL" id="LBXL01000056">
    <property type="protein sequence ID" value="KKR28168.1"/>
    <property type="molecule type" value="Genomic_DNA"/>
</dbReference>
<dbReference type="AlphaFoldDB" id="A0A0G0PJV0"/>
<reference evidence="2 3" key="1">
    <citation type="journal article" date="2015" name="Nature">
        <title>rRNA introns, odd ribosomes, and small enigmatic genomes across a large radiation of phyla.</title>
        <authorList>
            <person name="Brown C.T."/>
            <person name="Hug L.A."/>
            <person name="Thomas B.C."/>
            <person name="Sharon I."/>
            <person name="Castelle C.J."/>
            <person name="Singh A."/>
            <person name="Wilkins M.J."/>
            <person name="Williams K.H."/>
            <person name="Banfield J.F."/>
        </authorList>
    </citation>
    <scope>NUCLEOTIDE SEQUENCE [LARGE SCALE GENOMIC DNA]</scope>
</reference>
<evidence type="ECO:0000313" key="3">
    <source>
        <dbReference type="Proteomes" id="UP000034793"/>
    </source>
</evidence>
<evidence type="ECO:0000259" key="1">
    <source>
        <dbReference type="PROSITE" id="PS51163"/>
    </source>
</evidence>
<dbReference type="InterPro" id="IPR006070">
    <property type="entry name" value="Sua5-like_dom"/>
</dbReference>
<feature type="domain" description="YrdC-like" evidence="1">
    <location>
        <begin position="39"/>
        <end position="257"/>
    </location>
</feature>
<organism evidence="2 3">
    <name type="scientific">Candidatus Woesebacteria bacterium GW2011_GWA1_39_8</name>
    <dbReference type="NCBI Taxonomy" id="1618552"/>
    <lineage>
        <taxon>Bacteria</taxon>
        <taxon>Candidatus Woeseibacteriota</taxon>
    </lineage>
</organism>
<protein>
    <recommendedName>
        <fullName evidence="1">YrdC-like domain-containing protein</fullName>
    </recommendedName>
</protein>